<evidence type="ECO:0000313" key="4">
    <source>
        <dbReference type="EMBL" id="MBS6623336.1"/>
    </source>
</evidence>
<evidence type="ECO:0000313" key="5">
    <source>
        <dbReference type="Proteomes" id="UP000811365"/>
    </source>
</evidence>
<feature type="coiled-coil region" evidence="2">
    <location>
        <begin position="243"/>
        <end position="277"/>
    </location>
</feature>
<dbReference type="InterPro" id="IPR001668">
    <property type="entry name" value="Mob_Pre"/>
</dbReference>
<evidence type="ECO:0000256" key="1">
    <source>
        <dbReference type="ARBA" id="ARBA00010657"/>
    </source>
</evidence>
<evidence type="ECO:0000256" key="3">
    <source>
        <dbReference type="SAM" id="MobiDB-lite"/>
    </source>
</evidence>
<dbReference type="Pfam" id="PF01076">
    <property type="entry name" value="Mob_Pre"/>
    <property type="match status" value="1"/>
</dbReference>
<protein>
    <submittedName>
        <fullName evidence="4">Plasmid recombination protein</fullName>
    </submittedName>
</protein>
<gene>
    <name evidence="4" type="ORF">KH315_14550</name>
</gene>
<dbReference type="GO" id="GO:0003677">
    <property type="term" value="F:DNA binding"/>
    <property type="evidence" value="ECO:0007669"/>
    <property type="project" value="InterPro"/>
</dbReference>
<comment type="similarity">
    <text evidence="1">Belongs to the plasmid mobilization pre family.</text>
</comment>
<dbReference type="AlphaFoldDB" id="A0A9E1GMY4"/>
<dbReference type="CDD" id="cd17242">
    <property type="entry name" value="MobM_relaxase"/>
    <property type="match status" value="1"/>
</dbReference>
<proteinExistence type="inferred from homology"/>
<comment type="caution">
    <text evidence="4">The sequence shown here is derived from an EMBL/GenBank/DDBJ whole genome shotgun (WGS) entry which is preliminary data.</text>
</comment>
<evidence type="ECO:0000256" key="2">
    <source>
        <dbReference type="SAM" id="Coils"/>
    </source>
</evidence>
<dbReference type="Proteomes" id="UP000811365">
    <property type="component" value="Unassembled WGS sequence"/>
</dbReference>
<organism evidence="4 5">
    <name type="scientific">Faecalibacterium prausnitzii</name>
    <dbReference type="NCBI Taxonomy" id="853"/>
    <lineage>
        <taxon>Bacteria</taxon>
        <taxon>Bacillati</taxon>
        <taxon>Bacillota</taxon>
        <taxon>Clostridia</taxon>
        <taxon>Eubacteriales</taxon>
        <taxon>Oscillospiraceae</taxon>
        <taxon>Faecalibacterium</taxon>
    </lineage>
</organism>
<keyword evidence="2" id="KW-0175">Coiled coil</keyword>
<feature type="region of interest" description="Disordered" evidence="3">
    <location>
        <begin position="148"/>
        <end position="167"/>
    </location>
</feature>
<dbReference type="GO" id="GO:0006310">
    <property type="term" value="P:DNA recombination"/>
    <property type="evidence" value="ECO:0007669"/>
    <property type="project" value="InterPro"/>
</dbReference>
<sequence length="396" mass="44195">LLREVPPPMHLATYSNRDAGRMLAHYERSIGERDHIDRDLPVYNLAPEHDGGSLGRYRELCEGLEIGAKTKPLADLVVTMPKGFEGGVGEFFRAAYGFLRDRVGDGRIVSAYVHLDEPGAQPHMHFAFVPIVESAVMTNDKAHPLRWTARDEEKNPDHRAGTVKRDSKGTVRYRRVPLVGDDGKPVMRRTATASKLFTKADMAALHPEMEKHLCAALGVERVGVLLDEDDKNRKWSSLDHDDYELVTAQRDKALAEVKKADRELSRVRAQVTECKAKIDSFAARFERIKAELAQIAECLSVRGFLGSFKAKLAEFAENPICKAALAAGRAFETARDGRRAEKVLVNGAREKVAEMGELSREMDEWSLLDEVGDMRGARRELDGREAPARALDNQVL</sequence>
<dbReference type="Gene3D" id="3.30.930.30">
    <property type="match status" value="1"/>
</dbReference>
<dbReference type="EMBL" id="JAGZYH010000101">
    <property type="protein sequence ID" value="MBS6623336.1"/>
    <property type="molecule type" value="Genomic_DNA"/>
</dbReference>
<name>A0A9E1GMY4_9FIRM</name>
<accession>A0A9E1GMY4</accession>
<feature type="non-terminal residue" evidence="4">
    <location>
        <position position="1"/>
    </location>
</feature>
<reference evidence="4" key="1">
    <citation type="submission" date="2021-02" db="EMBL/GenBank/DDBJ databases">
        <title>Infant gut strain persistence is associated with maternal origin, phylogeny, and functional potential including surface adhesion and iron acquisition.</title>
        <authorList>
            <person name="Lou Y.C."/>
        </authorList>
    </citation>
    <scope>NUCLEOTIDE SEQUENCE</scope>
    <source>
        <strain evidence="4">L2_039_000G1_dasL2_039_000G1_maxbin2.maxbin.077</strain>
    </source>
</reference>